<evidence type="ECO:0000256" key="2">
    <source>
        <dbReference type="SAM" id="Phobius"/>
    </source>
</evidence>
<feature type="region of interest" description="Disordered" evidence="1">
    <location>
        <begin position="72"/>
        <end position="168"/>
    </location>
</feature>
<keyword evidence="2" id="KW-1133">Transmembrane helix</keyword>
<dbReference type="AlphaFoldDB" id="A0A8J4BX49"/>
<name>A0A8J4BX49_9CHLO</name>
<feature type="transmembrane region" description="Helical" evidence="2">
    <location>
        <begin position="21"/>
        <end position="41"/>
    </location>
</feature>
<dbReference type="Proteomes" id="UP000747110">
    <property type="component" value="Unassembled WGS sequence"/>
</dbReference>
<dbReference type="EMBL" id="BNCP01000002">
    <property type="protein sequence ID" value="GIL70260.1"/>
    <property type="molecule type" value="Genomic_DNA"/>
</dbReference>
<keyword evidence="4" id="KW-1185">Reference proteome</keyword>
<proteinExistence type="predicted"/>
<protein>
    <submittedName>
        <fullName evidence="3">Uncharacterized protein</fullName>
    </submittedName>
</protein>
<feature type="compositionally biased region" description="Low complexity" evidence="1">
    <location>
        <begin position="112"/>
        <end position="122"/>
    </location>
</feature>
<keyword evidence="2" id="KW-0472">Membrane</keyword>
<gene>
    <name evidence="3" type="ORF">Vretifemale_1092</name>
</gene>
<organism evidence="3 4">
    <name type="scientific">Volvox reticuliferus</name>
    <dbReference type="NCBI Taxonomy" id="1737510"/>
    <lineage>
        <taxon>Eukaryota</taxon>
        <taxon>Viridiplantae</taxon>
        <taxon>Chlorophyta</taxon>
        <taxon>core chlorophytes</taxon>
        <taxon>Chlorophyceae</taxon>
        <taxon>CS clade</taxon>
        <taxon>Chlamydomonadales</taxon>
        <taxon>Volvocaceae</taxon>
        <taxon>Volvox</taxon>
    </lineage>
</organism>
<sequence length="168" mass="17829">MFNSQTGFVSNFVEQDGCARTVIVLLLLTTVGCVSYTWGYYEGIANAQSNLMLDKLHEMQLLQMSVANNGTEARKHVSGHGMRLAEAQPGKQQGKGEASGKPAAEEVDKAATHAAAALEEAATGSLGRKASDHAAAQLRGSSSAKEGDSSAVKRRQARRAKSGRHEEE</sequence>
<dbReference type="OrthoDB" id="542485at2759"/>
<feature type="compositionally biased region" description="Basic residues" evidence="1">
    <location>
        <begin position="152"/>
        <end position="162"/>
    </location>
</feature>
<keyword evidence="2" id="KW-0812">Transmembrane</keyword>
<reference evidence="3" key="1">
    <citation type="journal article" date="2021" name="Proc. Natl. Acad. Sci. U.S.A.">
        <title>Three genomes in the algal genus Volvox reveal the fate of a haploid sex-determining region after a transition to homothallism.</title>
        <authorList>
            <person name="Yamamoto K."/>
            <person name="Hamaji T."/>
            <person name="Kawai-Toyooka H."/>
            <person name="Matsuzaki R."/>
            <person name="Takahashi F."/>
            <person name="Nishimura Y."/>
            <person name="Kawachi M."/>
            <person name="Noguchi H."/>
            <person name="Minakuchi Y."/>
            <person name="Umen J.G."/>
            <person name="Toyoda A."/>
            <person name="Nozaki H."/>
        </authorList>
    </citation>
    <scope>NUCLEOTIDE SEQUENCE</scope>
    <source>
        <strain evidence="3">NIES-3786</strain>
    </source>
</reference>
<evidence type="ECO:0000313" key="3">
    <source>
        <dbReference type="EMBL" id="GIL70260.1"/>
    </source>
</evidence>
<evidence type="ECO:0000313" key="4">
    <source>
        <dbReference type="Proteomes" id="UP000747110"/>
    </source>
</evidence>
<evidence type="ECO:0000256" key="1">
    <source>
        <dbReference type="SAM" id="MobiDB-lite"/>
    </source>
</evidence>
<comment type="caution">
    <text evidence="3">The sequence shown here is derived from an EMBL/GenBank/DDBJ whole genome shotgun (WGS) entry which is preliminary data.</text>
</comment>
<accession>A0A8J4BX49</accession>